<name>A0A4Y2BG98_ARAVE</name>
<protein>
    <submittedName>
        <fullName evidence="1">Uncharacterized protein</fullName>
    </submittedName>
</protein>
<organism evidence="1 2">
    <name type="scientific">Araneus ventricosus</name>
    <name type="common">Orbweaver spider</name>
    <name type="synonym">Epeira ventricosa</name>
    <dbReference type="NCBI Taxonomy" id="182803"/>
    <lineage>
        <taxon>Eukaryota</taxon>
        <taxon>Metazoa</taxon>
        <taxon>Ecdysozoa</taxon>
        <taxon>Arthropoda</taxon>
        <taxon>Chelicerata</taxon>
        <taxon>Arachnida</taxon>
        <taxon>Araneae</taxon>
        <taxon>Araneomorphae</taxon>
        <taxon>Entelegynae</taxon>
        <taxon>Araneoidea</taxon>
        <taxon>Araneidae</taxon>
        <taxon>Araneus</taxon>
    </lineage>
</organism>
<sequence length="143" mass="16108">MRYSDVSCKNIFSGCYIVLPHKKASRSYWKHPLPAQCVLSLLHRIYPILRNTSSSLTSLTALQLRSLNCLQGELFHIRLSKTISSSHPCTNNFKSKCPNRFGASNSYGHSRAHLCLTGDDSDSDKENADMDCDYPAKKNLQKI</sequence>
<evidence type="ECO:0000313" key="2">
    <source>
        <dbReference type="Proteomes" id="UP000499080"/>
    </source>
</evidence>
<dbReference type="EMBL" id="BGPR01000078">
    <property type="protein sequence ID" value="GBL91281.1"/>
    <property type="molecule type" value="Genomic_DNA"/>
</dbReference>
<dbReference type="Proteomes" id="UP000499080">
    <property type="component" value="Unassembled WGS sequence"/>
</dbReference>
<reference evidence="1 2" key="1">
    <citation type="journal article" date="2019" name="Sci. Rep.">
        <title>Orb-weaving spider Araneus ventricosus genome elucidates the spidroin gene catalogue.</title>
        <authorList>
            <person name="Kono N."/>
            <person name="Nakamura H."/>
            <person name="Ohtoshi R."/>
            <person name="Moran D.A.P."/>
            <person name="Shinohara A."/>
            <person name="Yoshida Y."/>
            <person name="Fujiwara M."/>
            <person name="Mori M."/>
            <person name="Tomita M."/>
            <person name="Arakawa K."/>
        </authorList>
    </citation>
    <scope>NUCLEOTIDE SEQUENCE [LARGE SCALE GENOMIC DNA]</scope>
</reference>
<proteinExistence type="predicted"/>
<gene>
    <name evidence="1" type="ORF">AVEN_203441_1</name>
</gene>
<accession>A0A4Y2BG98</accession>
<comment type="caution">
    <text evidence="1">The sequence shown here is derived from an EMBL/GenBank/DDBJ whole genome shotgun (WGS) entry which is preliminary data.</text>
</comment>
<keyword evidence="2" id="KW-1185">Reference proteome</keyword>
<dbReference type="AlphaFoldDB" id="A0A4Y2BG98"/>
<evidence type="ECO:0000313" key="1">
    <source>
        <dbReference type="EMBL" id="GBL91281.1"/>
    </source>
</evidence>